<dbReference type="PROSITE" id="PS50261">
    <property type="entry name" value="G_PROTEIN_RECEP_F2_4"/>
    <property type="match status" value="1"/>
</dbReference>
<dbReference type="WBParaSite" id="PSU_v2.g8649.t1">
    <property type="protein sequence ID" value="PSU_v2.g8649.t1"/>
    <property type="gene ID" value="PSU_v2.g8649"/>
</dbReference>
<evidence type="ECO:0000313" key="9">
    <source>
        <dbReference type="Proteomes" id="UP000887577"/>
    </source>
</evidence>
<feature type="transmembrane region" description="Helical" evidence="6">
    <location>
        <begin position="263"/>
        <end position="283"/>
    </location>
</feature>
<dbReference type="InterPro" id="IPR057244">
    <property type="entry name" value="GAIN_B"/>
</dbReference>
<dbReference type="GO" id="GO:0005886">
    <property type="term" value="C:plasma membrane"/>
    <property type="evidence" value="ECO:0007669"/>
    <property type="project" value="TreeGrafter"/>
</dbReference>
<dbReference type="PANTHER" id="PTHR12011">
    <property type="entry name" value="ADHESION G-PROTEIN COUPLED RECEPTOR"/>
    <property type="match status" value="1"/>
</dbReference>
<dbReference type="Gene3D" id="2.60.220.50">
    <property type="match status" value="1"/>
</dbReference>
<keyword evidence="3 6" id="KW-1133">Transmembrane helix</keyword>
<dbReference type="InterPro" id="IPR000832">
    <property type="entry name" value="GPCR_2_secretin-like"/>
</dbReference>
<evidence type="ECO:0000256" key="5">
    <source>
        <dbReference type="ARBA" id="ARBA00023157"/>
    </source>
</evidence>
<feature type="domain" description="G-protein coupled receptors family 2 profile 2" evidence="8">
    <location>
        <begin position="199"/>
        <end position="363"/>
    </location>
</feature>
<keyword evidence="4 6" id="KW-0472">Membrane</keyword>
<keyword evidence="9" id="KW-1185">Reference proteome</keyword>
<dbReference type="InterPro" id="IPR017981">
    <property type="entry name" value="GPCR_2-like_7TM"/>
</dbReference>
<evidence type="ECO:0000256" key="2">
    <source>
        <dbReference type="ARBA" id="ARBA00022692"/>
    </source>
</evidence>
<name>A0A914Z8J9_9BILA</name>
<keyword evidence="5" id="KW-1015">Disulfide bond</keyword>
<reference evidence="10" key="1">
    <citation type="submission" date="2022-11" db="UniProtKB">
        <authorList>
            <consortium name="WormBaseParasite"/>
        </authorList>
    </citation>
    <scope>IDENTIFICATION</scope>
</reference>
<dbReference type="GO" id="GO:0004930">
    <property type="term" value="F:G protein-coupled receptor activity"/>
    <property type="evidence" value="ECO:0007669"/>
    <property type="project" value="InterPro"/>
</dbReference>
<feature type="transmembrane region" description="Helical" evidence="6">
    <location>
        <begin position="182"/>
        <end position="213"/>
    </location>
</feature>
<evidence type="ECO:0000256" key="4">
    <source>
        <dbReference type="ARBA" id="ARBA00023136"/>
    </source>
</evidence>
<dbReference type="GO" id="GO:0007166">
    <property type="term" value="P:cell surface receptor signaling pathway"/>
    <property type="evidence" value="ECO:0007669"/>
    <property type="project" value="InterPro"/>
</dbReference>
<evidence type="ECO:0000313" key="10">
    <source>
        <dbReference type="WBParaSite" id="PSU_v2.g8649.t1"/>
    </source>
</evidence>
<feature type="domain" description="GAIN-B" evidence="7">
    <location>
        <begin position="16"/>
        <end position="173"/>
    </location>
</feature>
<proteinExistence type="predicted"/>
<dbReference type="Proteomes" id="UP000887577">
    <property type="component" value="Unplaced"/>
</dbReference>
<dbReference type="AlphaFoldDB" id="A0A914Z8J9"/>
<evidence type="ECO:0000256" key="3">
    <source>
        <dbReference type="ARBA" id="ARBA00022989"/>
    </source>
</evidence>
<feature type="transmembrane region" description="Helical" evidence="6">
    <location>
        <begin position="341"/>
        <end position="362"/>
    </location>
</feature>
<comment type="subcellular location">
    <subcellularLocation>
        <location evidence="1">Membrane</location>
        <topology evidence="1">Multi-pass membrane protein</topology>
    </subcellularLocation>
</comment>
<dbReference type="PANTHER" id="PTHR12011:SF347">
    <property type="entry name" value="FI21270P1-RELATED"/>
    <property type="match status" value="1"/>
</dbReference>
<feature type="transmembrane region" description="Helical" evidence="6">
    <location>
        <begin position="303"/>
        <end position="329"/>
    </location>
</feature>
<dbReference type="Gene3D" id="1.20.1070.10">
    <property type="entry name" value="Rhodopsin 7-helix transmembrane proteins"/>
    <property type="match status" value="1"/>
</dbReference>
<accession>A0A914Z8J9</accession>
<sequence>MMAAEAPEASKVVEFSGFQDTPIMELPGLNSLSTFSVASAPMSAAADQASPKSRTFNFPTTTDSTKFGYFVYKSVGNLLVPNSTTVINSRVMGAFINDPQQSIELAPNQAVNFTFPHIRKLGVENPRCVYWDLNEMEWSQRGCILVETTNEFTKCSCTHLTSFAILMDINANLDRLVGGNAIALDLITIFGCALSVVCLCITFLIFTLFRIGIDRAGNLSACRGVAIALHYFFLASFCWMLLEGYQLYMMLIQVFEPNRSRFYLYYLIGYALPAVIVAISAGVSWQNYGTSSYCWINVQTSTLWAFIIPIIVIIVANIIVLLIALRVVLSVKSRDRSTSQRVLGWLKGSGTLLCLLGITWIFG</sequence>
<keyword evidence="2 6" id="KW-0812">Transmembrane</keyword>
<organism evidence="9 10">
    <name type="scientific">Panagrolaimus superbus</name>
    <dbReference type="NCBI Taxonomy" id="310955"/>
    <lineage>
        <taxon>Eukaryota</taxon>
        <taxon>Metazoa</taxon>
        <taxon>Ecdysozoa</taxon>
        <taxon>Nematoda</taxon>
        <taxon>Chromadorea</taxon>
        <taxon>Rhabditida</taxon>
        <taxon>Tylenchina</taxon>
        <taxon>Panagrolaimomorpha</taxon>
        <taxon>Panagrolaimoidea</taxon>
        <taxon>Panagrolaimidae</taxon>
        <taxon>Panagrolaimus</taxon>
    </lineage>
</organism>
<dbReference type="Pfam" id="PF01825">
    <property type="entry name" value="GPS"/>
    <property type="match status" value="1"/>
</dbReference>
<dbReference type="InterPro" id="IPR000203">
    <property type="entry name" value="GPS"/>
</dbReference>
<evidence type="ECO:0000256" key="6">
    <source>
        <dbReference type="SAM" id="Phobius"/>
    </source>
</evidence>
<dbReference type="PROSITE" id="PS50221">
    <property type="entry name" value="GAIN_B"/>
    <property type="match status" value="1"/>
</dbReference>
<evidence type="ECO:0000259" key="8">
    <source>
        <dbReference type="PROSITE" id="PS50261"/>
    </source>
</evidence>
<evidence type="ECO:0000256" key="1">
    <source>
        <dbReference type="ARBA" id="ARBA00004141"/>
    </source>
</evidence>
<dbReference type="SMART" id="SM00303">
    <property type="entry name" value="GPS"/>
    <property type="match status" value="1"/>
</dbReference>
<dbReference type="Pfam" id="PF00002">
    <property type="entry name" value="7tm_2"/>
    <property type="match status" value="1"/>
</dbReference>
<evidence type="ECO:0000259" key="7">
    <source>
        <dbReference type="PROSITE" id="PS50221"/>
    </source>
</evidence>
<feature type="transmembrane region" description="Helical" evidence="6">
    <location>
        <begin position="225"/>
        <end position="242"/>
    </location>
</feature>
<protein>
    <submittedName>
        <fullName evidence="10">Uncharacterized protein</fullName>
    </submittedName>
</protein>
<dbReference type="InterPro" id="IPR046338">
    <property type="entry name" value="GAIN_dom_sf"/>
</dbReference>